<dbReference type="OrthoDB" id="9761808at2"/>
<dbReference type="NCBIfam" id="TIGR01135">
    <property type="entry name" value="glmS"/>
    <property type="match status" value="1"/>
</dbReference>
<evidence type="ECO:0000256" key="4">
    <source>
        <dbReference type="ARBA" id="ARBA00016090"/>
    </source>
</evidence>
<evidence type="ECO:0000259" key="11">
    <source>
        <dbReference type="PROSITE" id="PS51278"/>
    </source>
</evidence>
<keyword evidence="5 10" id="KW-0963">Cytoplasm</keyword>
<dbReference type="GO" id="GO:0004360">
    <property type="term" value="F:glutamine-fructose-6-phosphate transaminase (isomerizing) activity"/>
    <property type="evidence" value="ECO:0007669"/>
    <property type="project" value="UniProtKB-UniRule"/>
</dbReference>
<dbReference type="HAMAP" id="MF_00164">
    <property type="entry name" value="GlmS"/>
    <property type="match status" value="1"/>
</dbReference>
<comment type="function">
    <text evidence="10">Catalyzes the first step in hexosamine metabolism, converting fructose-6P into glucosamine-6P using glutamine as a nitrogen source.</text>
</comment>
<dbReference type="InterPro" id="IPR035466">
    <property type="entry name" value="GlmS/AgaS_SIS"/>
</dbReference>
<dbReference type="SUPFAM" id="SSF53697">
    <property type="entry name" value="SIS domain"/>
    <property type="match status" value="1"/>
</dbReference>
<feature type="active site" description="Nucleophile; for GATase activity" evidence="10">
    <location>
        <position position="2"/>
    </location>
</feature>
<feature type="domain" description="SIS" evidence="12">
    <location>
        <begin position="456"/>
        <end position="598"/>
    </location>
</feature>
<dbReference type="FunFam" id="3.40.50.10490:FF:000002">
    <property type="entry name" value="Glutamine--fructose-6-phosphate aminotransferase [isomerizing]"/>
    <property type="match status" value="1"/>
</dbReference>
<keyword evidence="8" id="KW-0677">Repeat</keyword>
<evidence type="ECO:0000256" key="1">
    <source>
        <dbReference type="ARBA" id="ARBA00001031"/>
    </source>
</evidence>
<evidence type="ECO:0000313" key="14">
    <source>
        <dbReference type="Proteomes" id="UP000298781"/>
    </source>
</evidence>
<proteinExistence type="inferred from homology"/>
<keyword evidence="14" id="KW-1185">Reference proteome</keyword>
<sequence length="608" mass="65561">MCGIIGILGKNPVAPQLLDSLKRLEYRGYDSAGVATLENGVLVRRRAEGKLRNLEAVLAREPLQGRIGIGHTRWATHGAPTEVNAHPHASDGVAVVHNGIIENFRELRVELEARGVVFSTQTDTEVVAHLVGQQMKAGKSPVEAVGNILPRLRGAFALAFVFEGNDDLLIGARKGSPLAVGYGEGEMYLGSDAIALAPFTSAVAYLEEGDWAILDRQSVEIRDEAGLVVHRPVIQSTASAFLVDKGNHRHFMLKEIYEQPEVVARTTAHYLDMANGKVRLPADLPFDWAKLPRISIAACGTAYLAGLTAKYWFERFARIQVDIDIASEFRYRETPMVPGGLMIVVSQSGETADTLASLRYAKENGQHVLAVVNVPTSTIARESHIVMPTLGGPEIGVASTKAFTCQLAVLASLAIAAGKGRGFIDEADEDRLVRAMMEAPRYINEALKLEGHIAQIAKSLSKAPNVLYLGRGTSYPIALEGALKLKELSYIHAEGYAAGELKHGPIALVDEAMPVVVIAPYDRIYEKTVSNMQEVAARGGQIILVTDEKGAEHAGIDSIATIVLPDLPSTITPLVYAVPVQLIAYHTAVEMGTDVDQPRNLAKSVTVE</sequence>
<dbReference type="InterPro" id="IPR047084">
    <property type="entry name" value="GFAT_N"/>
</dbReference>
<dbReference type="GO" id="GO:0005975">
    <property type="term" value="P:carbohydrate metabolic process"/>
    <property type="evidence" value="ECO:0007669"/>
    <property type="project" value="UniProtKB-UniRule"/>
</dbReference>
<accession>A0A4D7B466</accession>
<name>A0A4D7B466_9HYPH</name>
<dbReference type="GO" id="GO:0006487">
    <property type="term" value="P:protein N-linked glycosylation"/>
    <property type="evidence" value="ECO:0007669"/>
    <property type="project" value="TreeGrafter"/>
</dbReference>
<evidence type="ECO:0000313" key="13">
    <source>
        <dbReference type="EMBL" id="QCI68599.1"/>
    </source>
</evidence>
<dbReference type="Proteomes" id="UP000298781">
    <property type="component" value="Chromosome"/>
</dbReference>
<dbReference type="InterPro" id="IPR001347">
    <property type="entry name" value="SIS_dom"/>
</dbReference>
<dbReference type="InterPro" id="IPR017932">
    <property type="entry name" value="GATase_2_dom"/>
</dbReference>
<dbReference type="Pfam" id="PF13522">
    <property type="entry name" value="GATase_6"/>
    <property type="match status" value="1"/>
</dbReference>
<comment type="subcellular location">
    <subcellularLocation>
        <location evidence="2 10">Cytoplasm</location>
    </subcellularLocation>
</comment>
<dbReference type="NCBIfam" id="NF001484">
    <property type="entry name" value="PRK00331.1"/>
    <property type="match status" value="1"/>
</dbReference>
<feature type="domain" description="Glutamine amidotransferase type-2" evidence="11">
    <location>
        <begin position="2"/>
        <end position="217"/>
    </location>
</feature>
<evidence type="ECO:0000256" key="2">
    <source>
        <dbReference type="ARBA" id="ARBA00004496"/>
    </source>
</evidence>
<dbReference type="InterPro" id="IPR035490">
    <property type="entry name" value="GlmS/FrlB_SIS"/>
</dbReference>
<dbReference type="RefSeq" id="WP_136964018.1">
    <property type="nucleotide sequence ID" value="NZ_CP039690.1"/>
</dbReference>
<dbReference type="PANTHER" id="PTHR10937">
    <property type="entry name" value="GLUCOSAMINE--FRUCTOSE-6-PHOSPHATE AMINOTRANSFERASE, ISOMERIZING"/>
    <property type="match status" value="1"/>
</dbReference>
<dbReference type="GO" id="GO:0097367">
    <property type="term" value="F:carbohydrate derivative binding"/>
    <property type="evidence" value="ECO:0007669"/>
    <property type="project" value="InterPro"/>
</dbReference>
<dbReference type="SUPFAM" id="SSF56235">
    <property type="entry name" value="N-terminal nucleophile aminohydrolases (Ntn hydrolases)"/>
    <property type="match status" value="1"/>
</dbReference>
<dbReference type="EMBL" id="CP039690">
    <property type="protein sequence ID" value="QCI68599.1"/>
    <property type="molecule type" value="Genomic_DNA"/>
</dbReference>
<evidence type="ECO:0000256" key="10">
    <source>
        <dbReference type="HAMAP-Rule" id="MF_00164"/>
    </source>
</evidence>
<protein>
    <recommendedName>
        <fullName evidence="4 10">Glutamine--fructose-6-phosphate aminotransferase [isomerizing]</fullName>
        <ecNumber evidence="3 10">2.6.1.16</ecNumber>
    </recommendedName>
    <alternativeName>
        <fullName evidence="10">D-fructose-6-phosphate amidotransferase</fullName>
    </alternativeName>
    <alternativeName>
        <fullName evidence="10">GFAT</fullName>
    </alternativeName>
    <alternativeName>
        <fullName evidence="10">Glucosamine-6-phosphate synthase</fullName>
    </alternativeName>
    <alternativeName>
        <fullName evidence="10">Hexosephosphate aminotransferase</fullName>
    </alternativeName>
    <alternativeName>
        <fullName evidence="10">L-glutamine--D-fructose-6-phosphate amidotransferase</fullName>
    </alternativeName>
</protein>
<keyword evidence="6 10" id="KW-0032">Aminotransferase</keyword>
<dbReference type="GO" id="GO:0005829">
    <property type="term" value="C:cytosol"/>
    <property type="evidence" value="ECO:0007669"/>
    <property type="project" value="TreeGrafter"/>
</dbReference>
<evidence type="ECO:0000256" key="8">
    <source>
        <dbReference type="ARBA" id="ARBA00022737"/>
    </source>
</evidence>
<dbReference type="InterPro" id="IPR005855">
    <property type="entry name" value="GFAT"/>
</dbReference>
<dbReference type="GO" id="GO:0006002">
    <property type="term" value="P:fructose 6-phosphate metabolic process"/>
    <property type="evidence" value="ECO:0007669"/>
    <property type="project" value="TreeGrafter"/>
</dbReference>
<dbReference type="CDD" id="cd05008">
    <property type="entry name" value="SIS_GlmS_GlmD_1"/>
    <property type="match status" value="1"/>
</dbReference>
<dbReference type="Pfam" id="PF01380">
    <property type="entry name" value="SIS"/>
    <property type="match status" value="2"/>
</dbReference>
<dbReference type="FunFam" id="3.40.50.10490:FF:000001">
    <property type="entry name" value="Glutamine--fructose-6-phosphate aminotransferase [isomerizing]"/>
    <property type="match status" value="1"/>
</dbReference>
<dbReference type="GO" id="GO:0046349">
    <property type="term" value="P:amino sugar biosynthetic process"/>
    <property type="evidence" value="ECO:0007669"/>
    <property type="project" value="UniProtKB-ARBA"/>
</dbReference>
<dbReference type="FunFam" id="3.60.20.10:FF:000006">
    <property type="entry name" value="Glutamine--fructose-6-phosphate aminotransferase [isomerizing]"/>
    <property type="match status" value="1"/>
</dbReference>
<evidence type="ECO:0000256" key="6">
    <source>
        <dbReference type="ARBA" id="ARBA00022576"/>
    </source>
</evidence>
<dbReference type="CDD" id="cd05009">
    <property type="entry name" value="SIS_GlmS_GlmD_2"/>
    <property type="match status" value="1"/>
</dbReference>
<gene>
    <name evidence="10 13" type="primary">glmS</name>
    <name evidence="13" type="ORF">E8M01_32840</name>
</gene>
<evidence type="ECO:0000256" key="9">
    <source>
        <dbReference type="ARBA" id="ARBA00022962"/>
    </source>
</evidence>
<dbReference type="KEGG" id="pstg:E8M01_32840"/>
<reference evidence="13 14" key="1">
    <citation type="submission" date="2019-04" db="EMBL/GenBank/DDBJ databases">
        <title>Phreatobacter aquaticus sp. nov.</title>
        <authorList>
            <person name="Choi A."/>
        </authorList>
    </citation>
    <scope>NUCLEOTIDE SEQUENCE [LARGE SCALE GENOMIC DNA]</scope>
    <source>
        <strain evidence="13 14">KCTC 52518</strain>
    </source>
</reference>
<dbReference type="AlphaFoldDB" id="A0A4D7B466"/>
<comment type="catalytic activity">
    <reaction evidence="1 10">
        <text>D-fructose 6-phosphate + L-glutamine = D-glucosamine 6-phosphate + L-glutamate</text>
        <dbReference type="Rhea" id="RHEA:13237"/>
        <dbReference type="ChEBI" id="CHEBI:29985"/>
        <dbReference type="ChEBI" id="CHEBI:58359"/>
        <dbReference type="ChEBI" id="CHEBI:58725"/>
        <dbReference type="ChEBI" id="CHEBI:61527"/>
        <dbReference type="EC" id="2.6.1.16"/>
    </reaction>
</comment>
<evidence type="ECO:0000256" key="3">
    <source>
        <dbReference type="ARBA" id="ARBA00012916"/>
    </source>
</evidence>
<keyword evidence="9" id="KW-0315">Glutamine amidotransferase</keyword>
<organism evidence="13 14">
    <name type="scientific">Phreatobacter stygius</name>
    <dbReference type="NCBI Taxonomy" id="1940610"/>
    <lineage>
        <taxon>Bacteria</taxon>
        <taxon>Pseudomonadati</taxon>
        <taxon>Pseudomonadota</taxon>
        <taxon>Alphaproteobacteria</taxon>
        <taxon>Hyphomicrobiales</taxon>
        <taxon>Phreatobacteraceae</taxon>
        <taxon>Phreatobacter</taxon>
    </lineage>
</organism>
<evidence type="ECO:0000259" key="12">
    <source>
        <dbReference type="PROSITE" id="PS51464"/>
    </source>
</evidence>
<dbReference type="PROSITE" id="PS51464">
    <property type="entry name" value="SIS"/>
    <property type="match status" value="2"/>
</dbReference>
<feature type="domain" description="SIS" evidence="12">
    <location>
        <begin position="282"/>
        <end position="423"/>
    </location>
</feature>
<dbReference type="EC" id="2.6.1.16" evidence="3 10"/>
<dbReference type="GO" id="GO:0006047">
    <property type="term" value="P:UDP-N-acetylglucosamine metabolic process"/>
    <property type="evidence" value="ECO:0007669"/>
    <property type="project" value="TreeGrafter"/>
</dbReference>
<dbReference type="PANTHER" id="PTHR10937:SF0">
    <property type="entry name" value="GLUTAMINE--FRUCTOSE-6-PHOSPHATE TRANSAMINASE (ISOMERIZING)"/>
    <property type="match status" value="1"/>
</dbReference>
<dbReference type="CDD" id="cd00714">
    <property type="entry name" value="GFAT"/>
    <property type="match status" value="1"/>
</dbReference>
<evidence type="ECO:0000256" key="5">
    <source>
        <dbReference type="ARBA" id="ARBA00022490"/>
    </source>
</evidence>
<dbReference type="Gene3D" id="3.40.50.10490">
    <property type="entry name" value="Glucose-6-phosphate isomerase like protein, domain 1"/>
    <property type="match status" value="2"/>
</dbReference>
<evidence type="ECO:0000256" key="7">
    <source>
        <dbReference type="ARBA" id="ARBA00022679"/>
    </source>
</evidence>
<dbReference type="Gene3D" id="3.60.20.10">
    <property type="entry name" value="Glutamine Phosphoribosylpyrophosphate, subunit 1, domain 1"/>
    <property type="match status" value="1"/>
</dbReference>
<comment type="subunit">
    <text evidence="10">Homodimer.</text>
</comment>
<feature type="active site" description="For Fru-6P isomerization activity" evidence="10">
    <location>
        <position position="603"/>
    </location>
</feature>
<dbReference type="InterPro" id="IPR046348">
    <property type="entry name" value="SIS_dom_sf"/>
</dbReference>
<dbReference type="PROSITE" id="PS51278">
    <property type="entry name" value="GATASE_TYPE_2"/>
    <property type="match status" value="1"/>
</dbReference>
<feature type="initiator methionine" description="Removed" evidence="10">
    <location>
        <position position="1"/>
    </location>
</feature>
<dbReference type="InterPro" id="IPR029055">
    <property type="entry name" value="Ntn_hydrolases_N"/>
</dbReference>
<keyword evidence="7 10" id="KW-0808">Transferase</keyword>